<sequence>MLLLKHLIVLNLILGSTTPQLPNPPLTHEPFFHLYSNPSYQEPGRHANVNRWLAGKSVKLCYACVQPSQSILSCIRTPLPMALVPSISTP</sequence>
<feature type="chain" id="PRO_5035442870" description="Secreted protein" evidence="1">
    <location>
        <begin position="20"/>
        <end position="90"/>
    </location>
</feature>
<dbReference type="EMBL" id="JAGPXF010000007">
    <property type="protein sequence ID" value="KAH7236294.1"/>
    <property type="molecule type" value="Genomic_DNA"/>
</dbReference>
<dbReference type="AlphaFoldDB" id="A0A8K0RQW6"/>
<evidence type="ECO:0000313" key="3">
    <source>
        <dbReference type="Proteomes" id="UP000813427"/>
    </source>
</evidence>
<reference evidence="2" key="1">
    <citation type="journal article" date="2021" name="Nat. Commun.">
        <title>Genetic determinants of endophytism in the Arabidopsis root mycobiome.</title>
        <authorList>
            <person name="Mesny F."/>
            <person name="Miyauchi S."/>
            <person name="Thiergart T."/>
            <person name="Pickel B."/>
            <person name="Atanasova L."/>
            <person name="Karlsson M."/>
            <person name="Huettel B."/>
            <person name="Barry K.W."/>
            <person name="Haridas S."/>
            <person name="Chen C."/>
            <person name="Bauer D."/>
            <person name="Andreopoulos W."/>
            <person name="Pangilinan J."/>
            <person name="LaButti K."/>
            <person name="Riley R."/>
            <person name="Lipzen A."/>
            <person name="Clum A."/>
            <person name="Drula E."/>
            <person name="Henrissat B."/>
            <person name="Kohler A."/>
            <person name="Grigoriev I.V."/>
            <person name="Martin F.M."/>
            <person name="Hacquard S."/>
        </authorList>
    </citation>
    <scope>NUCLEOTIDE SEQUENCE</scope>
    <source>
        <strain evidence="2">MPI-SDFR-AT-0068</strain>
    </source>
</reference>
<evidence type="ECO:0000256" key="1">
    <source>
        <dbReference type="SAM" id="SignalP"/>
    </source>
</evidence>
<dbReference type="Proteomes" id="UP000813427">
    <property type="component" value="Unassembled WGS sequence"/>
</dbReference>
<accession>A0A8K0RQW6</accession>
<protein>
    <recommendedName>
        <fullName evidence="4">Secreted protein</fullName>
    </recommendedName>
</protein>
<evidence type="ECO:0008006" key="4">
    <source>
        <dbReference type="Google" id="ProtNLM"/>
    </source>
</evidence>
<evidence type="ECO:0000313" key="2">
    <source>
        <dbReference type="EMBL" id="KAH7236294.1"/>
    </source>
</evidence>
<gene>
    <name evidence="2" type="ORF">BKA59DRAFT_486731</name>
</gene>
<keyword evidence="1" id="KW-0732">Signal</keyword>
<name>A0A8K0RQW6_9HYPO</name>
<organism evidence="2 3">
    <name type="scientific">Fusarium tricinctum</name>
    <dbReference type="NCBI Taxonomy" id="61284"/>
    <lineage>
        <taxon>Eukaryota</taxon>
        <taxon>Fungi</taxon>
        <taxon>Dikarya</taxon>
        <taxon>Ascomycota</taxon>
        <taxon>Pezizomycotina</taxon>
        <taxon>Sordariomycetes</taxon>
        <taxon>Hypocreomycetidae</taxon>
        <taxon>Hypocreales</taxon>
        <taxon>Nectriaceae</taxon>
        <taxon>Fusarium</taxon>
        <taxon>Fusarium tricinctum species complex</taxon>
    </lineage>
</organism>
<proteinExistence type="predicted"/>
<feature type="signal peptide" evidence="1">
    <location>
        <begin position="1"/>
        <end position="19"/>
    </location>
</feature>
<comment type="caution">
    <text evidence="2">The sequence shown here is derived from an EMBL/GenBank/DDBJ whole genome shotgun (WGS) entry which is preliminary data.</text>
</comment>
<keyword evidence="3" id="KW-1185">Reference proteome</keyword>